<keyword evidence="3" id="KW-1185">Reference proteome</keyword>
<reference evidence="2" key="2">
    <citation type="submission" date="2018-03" db="EMBL/GenBank/DDBJ databases">
        <title>The Triticum urartu genome reveals the dynamic nature of wheat genome evolution.</title>
        <authorList>
            <person name="Ling H."/>
            <person name="Ma B."/>
            <person name="Shi X."/>
            <person name="Liu H."/>
            <person name="Dong L."/>
            <person name="Sun H."/>
            <person name="Cao Y."/>
            <person name="Gao Q."/>
            <person name="Zheng S."/>
            <person name="Li Y."/>
            <person name="Yu Y."/>
            <person name="Du H."/>
            <person name="Qi M."/>
            <person name="Li Y."/>
            <person name="Yu H."/>
            <person name="Cui Y."/>
            <person name="Wang N."/>
            <person name="Chen C."/>
            <person name="Wu H."/>
            <person name="Zhao Y."/>
            <person name="Zhang J."/>
            <person name="Li Y."/>
            <person name="Zhou W."/>
            <person name="Zhang B."/>
            <person name="Hu W."/>
            <person name="Eijk M."/>
            <person name="Tang J."/>
            <person name="Witsenboer H."/>
            <person name="Zhao S."/>
            <person name="Li Z."/>
            <person name="Zhang A."/>
            <person name="Wang D."/>
            <person name="Liang C."/>
        </authorList>
    </citation>
    <scope>NUCLEOTIDE SEQUENCE [LARGE SCALE GENOMIC DNA]</scope>
    <source>
        <strain evidence="2">cv. G1812</strain>
    </source>
</reference>
<dbReference type="EnsemblPlants" id="TuG1812G0300001166.01.T01">
    <property type="protein sequence ID" value="TuG1812G0300001166.01.T01"/>
    <property type="gene ID" value="TuG1812G0300001166.01"/>
</dbReference>
<accession>A0A8R7PPE5</accession>
<dbReference type="AlphaFoldDB" id="A0A8R7PPE5"/>
<name>A0A8R7PPE5_TRIUA</name>
<dbReference type="Gramene" id="TuG1812G0300001166.01.T01">
    <property type="protein sequence ID" value="TuG1812G0300001166.01.T01"/>
    <property type="gene ID" value="TuG1812G0300001166.01"/>
</dbReference>
<evidence type="ECO:0000256" key="1">
    <source>
        <dbReference type="SAM" id="MobiDB-lite"/>
    </source>
</evidence>
<sequence length="159" mass="18410">MQSPKILNSKLSTKRGHQPICSSSRRTNKDDVINIDQNVHSHLRSLKDKQIRVRCRRHKPMSTKSSAKTCMPHTRGLLQTIKSFDKTTQMMWLSRINKTGRLTHRNLFFQNSMEKSILNVKLLKRPSSSNSQGEKNTNSGWFNNRTECVCIINTIPLFE</sequence>
<reference evidence="2" key="3">
    <citation type="submission" date="2022-06" db="UniProtKB">
        <authorList>
            <consortium name="EnsemblPlants"/>
        </authorList>
    </citation>
    <scope>IDENTIFICATION</scope>
</reference>
<feature type="region of interest" description="Disordered" evidence="1">
    <location>
        <begin position="1"/>
        <end position="26"/>
    </location>
</feature>
<protein>
    <submittedName>
        <fullName evidence="2">Uncharacterized protein</fullName>
    </submittedName>
</protein>
<proteinExistence type="predicted"/>
<organism evidence="2 3">
    <name type="scientific">Triticum urartu</name>
    <name type="common">Red wild einkorn</name>
    <name type="synonym">Crithodium urartu</name>
    <dbReference type="NCBI Taxonomy" id="4572"/>
    <lineage>
        <taxon>Eukaryota</taxon>
        <taxon>Viridiplantae</taxon>
        <taxon>Streptophyta</taxon>
        <taxon>Embryophyta</taxon>
        <taxon>Tracheophyta</taxon>
        <taxon>Spermatophyta</taxon>
        <taxon>Magnoliopsida</taxon>
        <taxon>Liliopsida</taxon>
        <taxon>Poales</taxon>
        <taxon>Poaceae</taxon>
        <taxon>BOP clade</taxon>
        <taxon>Pooideae</taxon>
        <taxon>Triticodae</taxon>
        <taxon>Triticeae</taxon>
        <taxon>Triticinae</taxon>
        <taxon>Triticum</taxon>
    </lineage>
</organism>
<evidence type="ECO:0000313" key="2">
    <source>
        <dbReference type="EnsemblPlants" id="TuG1812G0300001166.01.T01"/>
    </source>
</evidence>
<dbReference type="Proteomes" id="UP000015106">
    <property type="component" value="Chromosome 3"/>
</dbReference>
<evidence type="ECO:0000313" key="3">
    <source>
        <dbReference type="Proteomes" id="UP000015106"/>
    </source>
</evidence>
<reference evidence="3" key="1">
    <citation type="journal article" date="2013" name="Nature">
        <title>Draft genome of the wheat A-genome progenitor Triticum urartu.</title>
        <authorList>
            <person name="Ling H.Q."/>
            <person name="Zhao S."/>
            <person name="Liu D."/>
            <person name="Wang J."/>
            <person name="Sun H."/>
            <person name="Zhang C."/>
            <person name="Fan H."/>
            <person name="Li D."/>
            <person name="Dong L."/>
            <person name="Tao Y."/>
            <person name="Gao C."/>
            <person name="Wu H."/>
            <person name="Li Y."/>
            <person name="Cui Y."/>
            <person name="Guo X."/>
            <person name="Zheng S."/>
            <person name="Wang B."/>
            <person name="Yu K."/>
            <person name="Liang Q."/>
            <person name="Yang W."/>
            <person name="Lou X."/>
            <person name="Chen J."/>
            <person name="Feng M."/>
            <person name="Jian J."/>
            <person name="Zhang X."/>
            <person name="Luo G."/>
            <person name="Jiang Y."/>
            <person name="Liu J."/>
            <person name="Wang Z."/>
            <person name="Sha Y."/>
            <person name="Zhang B."/>
            <person name="Wu H."/>
            <person name="Tang D."/>
            <person name="Shen Q."/>
            <person name="Xue P."/>
            <person name="Zou S."/>
            <person name="Wang X."/>
            <person name="Liu X."/>
            <person name="Wang F."/>
            <person name="Yang Y."/>
            <person name="An X."/>
            <person name="Dong Z."/>
            <person name="Zhang K."/>
            <person name="Zhang X."/>
            <person name="Luo M.C."/>
            <person name="Dvorak J."/>
            <person name="Tong Y."/>
            <person name="Wang J."/>
            <person name="Yang H."/>
            <person name="Li Z."/>
            <person name="Wang D."/>
            <person name="Zhang A."/>
            <person name="Wang J."/>
        </authorList>
    </citation>
    <scope>NUCLEOTIDE SEQUENCE</scope>
    <source>
        <strain evidence="3">cv. G1812</strain>
    </source>
</reference>
<feature type="compositionally biased region" description="Polar residues" evidence="1">
    <location>
        <begin position="1"/>
        <end position="11"/>
    </location>
</feature>